<feature type="signal peptide" evidence="1">
    <location>
        <begin position="1"/>
        <end position="18"/>
    </location>
</feature>
<reference evidence="2 3" key="1">
    <citation type="submission" date="2019-02" db="EMBL/GenBank/DDBJ databases">
        <authorList>
            <person name="Goldberg S.R."/>
            <person name="Haltli B.A."/>
            <person name="Correa H."/>
            <person name="Russell K.G."/>
        </authorList>
    </citation>
    <scope>NUCLEOTIDE SEQUENCE [LARGE SCALE GENOMIC DNA]</scope>
    <source>
        <strain evidence="2 3">JCM 16186</strain>
    </source>
</reference>
<name>A0ABW9RLW3_9BACT</name>
<keyword evidence="1" id="KW-0732">Signal</keyword>
<dbReference type="Proteomes" id="UP000798808">
    <property type="component" value="Unassembled WGS sequence"/>
</dbReference>
<gene>
    <name evidence="2" type="ORF">E1163_08495</name>
</gene>
<dbReference type="NCBIfam" id="NF047436">
    <property type="entry name" value="LA_2272_repeat"/>
    <property type="match status" value="1"/>
</dbReference>
<sequence>MKNYLLLLLLLNSTLIFSQPTQKHSYEKRLVQFSVAPGLGSNGLHPGRYINYFSLNLTSGYSAANALIEVGGFSNLNTDYTRGLQFAALVNITGGNAFARMSVKEVKKYEKEFEANLQGAQFSGLANITLTNVFGLQASGGVNLCGNALFGLQMAGMANVVKNYSFGVQVAGIYNSSVNAMDGVQIASLLNFTGGKLQGGQFGMINSAQLIEGKNSLNKTSATGLQVGLVNRAAKMNGFQIGLINFGGQMQGTQLGLINFYRGGKSADTRDGTSIGLLNIGQSYNIQLYADELFKTNYVISTGTGKNFRKLDANKWVYIQNLLIFGYNPDFLERDHTQWALGYGLHRMVFNRSATPGMNEFMFVSTGVELLHYNKGKEINENLNLLSRFKVSFGSRLHQKVSNLYLFGGVAYNILMANKDIQVAQTFLAEESTSKDTIIKRWAGLHFGVMFH</sequence>
<evidence type="ECO:0000256" key="1">
    <source>
        <dbReference type="SAM" id="SignalP"/>
    </source>
</evidence>
<organism evidence="2 3">
    <name type="scientific">Fulvivirga kasyanovii</name>
    <dbReference type="NCBI Taxonomy" id="396812"/>
    <lineage>
        <taxon>Bacteria</taxon>
        <taxon>Pseudomonadati</taxon>
        <taxon>Bacteroidota</taxon>
        <taxon>Cytophagia</taxon>
        <taxon>Cytophagales</taxon>
        <taxon>Fulvivirgaceae</taxon>
        <taxon>Fulvivirga</taxon>
    </lineage>
</organism>
<evidence type="ECO:0000313" key="2">
    <source>
        <dbReference type="EMBL" id="MTI24976.1"/>
    </source>
</evidence>
<evidence type="ECO:0008006" key="4">
    <source>
        <dbReference type="Google" id="ProtNLM"/>
    </source>
</evidence>
<dbReference type="EMBL" id="SMLW01000471">
    <property type="protein sequence ID" value="MTI24976.1"/>
    <property type="molecule type" value="Genomic_DNA"/>
</dbReference>
<feature type="chain" id="PRO_5046599609" description="DUF5723 domain-containing protein" evidence="1">
    <location>
        <begin position="19"/>
        <end position="452"/>
    </location>
</feature>
<protein>
    <recommendedName>
        <fullName evidence="4">DUF5723 domain-containing protein</fullName>
    </recommendedName>
</protein>
<accession>A0ABW9RLW3</accession>
<comment type="caution">
    <text evidence="2">The sequence shown here is derived from an EMBL/GenBank/DDBJ whole genome shotgun (WGS) entry which is preliminary data.</text>
</comment>
<proteinExistence type="predicted"/>
<dbReference type="InterPro" id="IPR058093">
    <property type="entry name" value="LA_2272-like"/>
</dbReference>
<keyword evidence="3" id="KW-1185">Reference proteome</keyword>
<dbReference type="RefSeq" id="WP_155171012.1">
    <property type="nucleotide sequence ID" value="NZ_BAAAFL010000015.1"/>
</dbReference>
<evidence type="ECO:0000313" key="3">
    <source>
        <dbReference type="Proteomes" id="UP000798808"/>
    </source>
</evidence>